<keyword evidence="5 7" id="KW-0067">ATP-binding</keyword>
<dbReference type="PANTHER" id="PTHR12272">
    <property type="entry name" value="DEADENYLATION COMPLEX SUBUNIT PAN3"/>
    <property type="match status" value="1"/>
</dbReference>
<dbReference type="EMBL" id="BAABUJ010000012">
    <property type="protein sequence ID" value="GAA5799104.1"/>
    <property type="molecule type" value="Genomic_DNA"/>
</dbReference>
<dbReference type="InterPro" id="IPR000719">
    <property type="entry name" value="Prot_kinase_dom"/>
</dbReference>
<keyword evidence="2 7" id="KW-0963">Cytoplasm</keyword>
<dbReference type="InterPro" id="IPR000571">
    <property type="entry name" value="Znf_CCCH"/>
</dbReference>
<sequence>MTGRRIDLIIEAKKLEISTNEWRKDSELPVQAERSSELSVIAMNWFGSAGYMFVVSNVGDVFVSNYMASLQLPTYQQTYKKYSFGASNGKRLCRNVIIHGFCKFQDKGCEFNHENEKSFVLPQLETPRNTTVSAGSIHAPVFVPKSTSQQDLVSIMPIITDPSYNNNRLSSVPSRSASFSQFALAPSYIPNYQQPMIPSNNSDPYYFVNNANPQYHKYQPTLPHVANLSTPHRVAQSFSIPDNLREQLLKRNEASILTVSGKQEEKVGNYMSQNDIARERGLPEQVHVYHSLYPLEEKPGKILGHSSWVYKAICRTTGKHYTMIRIEGFRLVNEKAMSIVKQWRKIKHANIVAVREAFTTRAFGDSSLVFVYDYHPCSITLAEAYFSPQAQALLHARFQAAGINGMPVPETTLWSFITQIASAIKTIHSKGLAVRTIEPSKILMTGKNRLRLNCAGLFDLIQFDHIAQNTPIYQQEDLLSFGKLIVTLACHSTQSSINLPQSFEYLTRFYTPDVKNVALYLLSKPTHTKSIDHVFKLIGPRILHEINSTQYYADSLETNLGRELENSRITKLLSKLGFINERPEFEQDPRWSETGDRYMIKLFRDYMFHQVNEMGVPVTDMSHIITCLNKLDVGVDEKILLTSRDEQTSIIVSYKELKTCIHAAFQDII</sequence>
<reference evidence="11 12" key="1">
    <citation type="submission" date="2024-04" db="EMBL/GenBank/DDBJ databases">
        <title>genome sequences of Mucor flavus KT1a and Helicostylum pulchrum KT1b strains isolation_sourced from the surface of a dry-aged beef.</title>
        <authorList>
            <person name="Toyotome T."/>
            <person name="Hosono M."/>
            <person name="Torimaru M."/>
            <person name="Fukuda K."/>
            <person name="Mikami N."/>
        </authorList>
    </citation>
    <scope>NUCLEOTIDE SEQUENCE [LARGE SCALE GENOMIC DNA]</scope>
    <source>
        <strain evidence="11 12">KT1b</strain>
    </source>
</reference>
<feature type="domain" description="C3H1-type" evidence="10">
    <location>
        <begin position="87"/>
        <end position="116"/>
    </location>
</feature>
<comment type="function">
    <text evidence="7">Regulatory subunit of the poly(A)-nuclease (PAN) deadenylation complex, one of two cytoplasmic mRNA deadenylases involved in mRNA turnover. PAN specifically shortens poly(A) tails of RNA and the activity is stimulated by poly(A)-binding protein PAB1. PAN deadenylation is followed by rapid degradation of the shortened mRNA tails by the CCR4-NOT complex. Deadenylated mRNAs are then degraded by two alternative mechanisms, namely exosome-mediated 3'-5' exonucleolytic degradation, or deadenlyation-dependent mRNA decaping and subsequent 5'-3' exonucleolytic degradation by XRN1. May also be involved in post-transcriptional maturation of mRNA poly(A) tails. PAN3 acts as a positive regulator for PAN activity, recruiting the catalytic subunit PAN2 to mRNA via its interaction with RNA and with PAB1.</text>
</comment>
<keyword evidence="12" id="KW-1185">Reference proteome</keyword>
<evidence type="ECO:0000256" key="5">
    <source>
        <dbReference type="ARBA" id="ARBA00022840"/>
    </source>
</evidence>
<accession>A0ABP9XWE7</accession>
<feature type="region of interest" description="Knob domain" evidence="7">
    <location>
        <begin position="579"/>
        <end position="669"/>
    </location>
</feature>
<dbReference type="Pfam" id="PF18101">
    <property type="entry name" value="Pan3_CK"/>
    <property type="match status" value="1"/>
</dbReference>
<evidence type="ECO:0000256" key="8">
    <source>
        <dbReference type="PROSITE-ProRule" id="PRU00723"/>
    </source>
</evidence>
<dbReference type="Gene3D" id="1.20.5.5160">
    <property type="match status" value="1"/>
</dbReference>
<evidence type="ECO:0000256" key="4">
    <source>
        <dbReference type="ARBA" id="ARBA00022741"/>
    </source>
</evidence>
<proteinExistence type="inferred from homology"/>
<keyword evidence="8" id="KW-0479">Metal-binding</keyword>
<feature type="binding site" evidence="7">
    <location>
        <begin position="440"/>
        <end position="441"/>
    </location>
    <ligand>
        <name>ATP</name>
        <dbReference type="ChEBI" id="CHEBI:30616"/>
    </ligand>
</feature>
<evidence type="ECO:0000256" key="3">
    <source>
        <dbReference type="ARBA" id="ARBA00022664"/>
    </source>
</evidence>
<dbReference type="PROSITE" id="PS50103">
    <property type="entry name" value="ZF_C3H1"/>
    <property type="match status" value="1"/>
</dbReference>
<gene>
    <name evidence="7" type="primary">PAN3</name>
    <name evidence="11" type="ORF">HPULCUR_004513</name>
</gene>
<keyword evidence="8" id="KW-0863">Zinc-finger</keyword>
<dbReference type="InterPro" id="IPR030844">
    <property type="entry name" value="PAN3"/>
</dbReference>
<evidence type="ECO:0000313" key="12">
    <source>
        <dbReference type="Proteomes" id="UP001476247"/>
    </source>
</evidence>
<comment type="caution">
    <text evidence="11">The sequence shown here is derived from an EMBL/GenBank/DDBJ whole genome shotgun (WGS) entry which is preliminary data.</text>
</comment>
<comment type="subunit">
    <text evidence="7">Homodimer. Forms a heterotrimer with a catalytic subunit PAN2 to form the poly(A)-nuclease (PAN) deadenylation complex. Interacts (via PAM-2 motif) with poly(A)-binding protein PAB1 (via PABC domain), conferring substrate specificity of the enzyme complex.</text>
</comment>
<organism evidence="11 12">
    <name type="scientific">Helicostylum pulchrum</name>
    <dbReference type="NCBI Taxonomy" id="562976"/>
    <lineage>
        <taxon>Eukaryota</taxon>
        <taxon>Fungi</taxon>
        <taxon>Fungi incertae sedis</taxon>
        <taxon>Mucoromycota</taxon>
        <taxon>Mucoromycotina</taxon>
        <taxon>Mucoromycetes</taxon>
        <taxon>Mucorales</taxon>
        <taxon>Mucorineae</taxon>
        <taxon>Mucoraceae</taxon>
        <taxon>Helicostylum</taxon>
    </lineage>
</organism>
<dbReference type="Pfam" id="PF25586">
    <property type="entry name" value="zf-CCCH_PAN3"/>
    <property type="match status" value="1"/>
</dbReference>
<comment type="domain">
    <text evidence="7">The pseudokinase domain, the coiled-coil (CC), and C-terminal knob domain (CK) form a structural unit (PKC) that forms an extensive high-affinity interaction surface for PAN2.</text>
</comment>
<dbReference type="Gene3D" id="1.10.287.3700">
    <property type="match status" value="1"/>
</dbReference>
<feature type="domain" description="Protein kinase" evidence="9">
    <location>
        <begin position="295"/>
        <end position="599"/>
    </location>
</feature>
<feature type="binding site" evidence="7">
    <location>
        <begin position="373"/>
        <end position="380"/>
    </location>
    <ligand>
        <name>ATP</name>
        <dbReference type="ChEBI" id="CHEBI:30616"/>
    </ligand>
</feature>
<comment type="domain">
    <text evidence="7">Contains a pseudokinase domain. The protein kinase domain is predicted to be catalytically inactive because some of the residues important for catalytic activity are substituted and it lacks the equivalent of the binding site for a peptide substrate. However, it has retained an ATP-binding site and ATP-binding is required for mRNA degradation, stimulating the activity of the PAN2 nuclease in vitro. The nucleotide-binding site is juxtaposed to the RNase active site of PAN2 in the complex and may actually bind nucleosides of a poly(A) RNA rather than ATP, feeding the poly(A)-tail to the active site of the deadenylase and thus increasing the efficiency with which this distributive enzyme degrades oligo(A) RNAs.</text>
</comment>
<dbReference type="Gene3D" id="6.10.250.3160">
    <property type="match status" value="1"/>
</dbReference>
<dbReference type="HAMAP" id="MF_03181">
    <property type="entry name" value="PAN3"/>
    <property type="match status" value="1"/>
</dbReference>
<dbReference type="PROSITE" id="PS50011">
    <property type="entry name" value="PROTEIN_KINASE_DOM"/>
    <property type="match status" value="1"/>
</dbReference>
<evidence type="ECO:0000313" key="11">
    <source>
        <dbReference type="EMBL" id="GAA5799104.1"/>
    </source>
</evidence>
<evidence type="ECO:0000256" key="2">
    <source>
        <dbReference type="ARBA" id="ARBA00022490"/>
    </source>
</evidence>
<keyword evidence="8" id="KW-0862">Zinc</keyword>
<dbReference type="InterPro" id="IPR041332">
    <property type="entry name" value="Pan3_CK"/>
</dbReference>
<keyword evidence="6 7" id="KW-0175">Coiled coil</keyword>
<dbReference type="Proteomes" id="UP001476247">
    <property type="component" value="Unassembled WGS sequence"/>
</dbReference>
<comment type="domain">
    <text evidence="7">The N-terminal zinc finger binds to poly(A) RNA.</text>
</comment>
<protein>
    <recommendedName>
        <fullName evidence="7">PAN2-PAN3 deadenylation complex subunit PAN3</fullName>
    </recommendedName>
    <alternativeName>
        <fullName evidence="7">PAB1P-dependent poly(A)-specific ribonuclease</fullName>
    </alternativeName>
    <alternativeName>
        <fullName evidence="7">Poly(A)-nuclease deadenylation complex subunit 3</fullName>
        <shortName evidence="7">PAN deadenylation complex subunit 3</shortName>
    </alternativeName>
</protein>
<comment type="similarity">
    <text evidence="7">Belongs to the protein kinase superfamily. PAN3 family.</text>
</comment>
<comment type="caution">
    <text evidence="7">Lacks conserved residue(s) required for the propagation of feature annotation.</text>
</comment>
<dbReference type="InterPro" id="IPR011009">
    <property type="entry name" value="Kinase-like_dom_sf"/>
</dbReference>
<evidence type="ECO:0000256" key="1">
    <source>
        <dbReference type="ARBA" id="ARBA00004496"/>
    </source>
</evidence>
<evidence type="ECO:0000259" key="10">
    <source>
        <dbReference type="PROSITE" id="PS50103"/>
    </source>
</evidence>
<evidence type="ECO:0000256" key="7">
    <source>
        <dbReference type="HAMAP-Rule" id="MF_03181"/>
    </source>
</evidence>
<feature type="zinc finger region" description="C3H1-type" evidence="8">
    <location>
        <begin position="87"/>
        <end position="116"/>
    </location>
</feature>
<comment type="subcellular location">
    <subcellularLocation>
        <location evidence="1 7">Cytoplasm</location>
    </subcellularLocation>
</comment>
<dbReference type="SUPFAM" id="SSF56112">
    <property type="entry name" value="Protein kinase-like (PK-like)"/>
    <property type="match status" value="1"/>
</dbReference>
<feature type="coiled-coil region" evidence="7">
    <location>
        <begin position="540"/>
        <end position="578"/>
    </location>
</feature>
<evidence type="ECO:0000259" key="9">
    <source>
        <dbReference type="PROSITE" id="PS50011"/>
    </source>
</evidence>
<keyword evidence="3 7" id="KW-0507">mRNA processing</keyword>
<dbReference type="PANTHER" id="PTHR12272:SF11">
    <property type="entry name" value="PAN2-PAN3 DEADENYLATION COMPLEX SUBUNIT PAN3"/>
    <property type="match status" value="1"/>
</dbReference>
<dbReference type="Gene3D" id="1.10.510.10">
    <property type="entry name" value="Transferase(Phosphotransferase) domain 1"/>
    <property type="match status" value="1"/>
</dbReference>
<evidence type="ECO:0000256" key="6">
    <source>
        <dbReference type="ARBA" id="ARBA00023054"/>
    </source>
</evidence>
<name>A0ABP9XWE7_9FUNG</name>
<keyword evidence="4 7" id="KW-0547">Nucleotide-binding</keyword>